<comment type="caution">
    <text evidence="1">The sequence shown here is derived from an EMBL/GenBank/DDBJ whole genome shotgun (WGS) entry which is preliminary data.</text>
</comment>
<reference evidence="2" key="1">
    <citation type="journal article" date="2023" name="G3 (Bethesda)">
        <title>Genome assembly and association tests identify interacting loci associated with vigor, precocity, and sex in interspecific pistachio rootstocks.</title>
        <authorList>
            <person name="Palmer W."/>
            <person name="Jacygrad E."/>
            <person name="Sagayaradj S."/>
            <person name="Cavanaugh K."/>
            <person name="Han R."/>
            <person name="Bertier L."/>
            <person name="Beede B."/>
            <person name="Kafkas S."/>
            <person name="Golino D."/>
            <person name="Preece J."/>
            <person name="Michelmore R."/>
        </authorList>
    </citation>
    <scope>NUCLEOTIDE SEQUENCE [LARGE SCALE GENOMIC DNA]</scope>
</reference>
<keyword evidence="2" id="KW-1185">Reference proteome</keyword>
<proteinExistence type="predicted"/>
<evidence type="ECO:0000313" key="2">
    <source>
        <dbReference type="Proteomes" id="UP001164250"/>
    </source>
</evidence>
<accession>A0ACC1BQD5</accession>
<evidence type="ECO:0000313" key="1">
    <source>
        <dbReference type="EMBL" id="KAJ0101261.1"/>
    </source>
</evidence>
<dbReference type="EMBL" id="CM047899">
    <property type="protein sequence ID" value="KAJ0101261.1"/>
    <property type="molecule type" value="Genomic_DNA"/>
</dbReference>
<protein>
    <submittedName>
        <fullName evidence="1">Uncharacterized protein</fullName>
    </submittedName>
</protein>
<organism evidence="1 2">
    <name type="scientific">Pistacia atlantica</name>
    <dbReference type="NCBI Taxonomy" id="434234"/>
    <lineage>
        <taxon>Eukaryota</taxon>
        <taxon>Viridiplantae</taxon>
        <taxon>Streptophyta</taxon>
        <taxon>Embryophyta</taxon>
        <taxon>Tracheophyta</taxon>
        <taxon>Spermatophyta</taxon>
        <taxon>Magnoliopsida</taxon>
        <taxon>eudicotyledons</taxon>
        <taxon>Gunneridae</taxon>
        <taxon>Pentapetalae</taxon>
        <taxon>rosids</taxon>
        <taxon>malvids</taxon>
        <taxon>Sapindales</taxon>
        <taxon>Anacardiaceae</taxon>
        <taxon>Pistacia</taxon>
    </lineage>
</organism>
<dbReference type="Proteomes" id="UP001164250">
    <property type="component" value="Chromosome 3"/>
</dbReference>
<name>A0ACC1BQD5_9ROSI</name>
<gene>
    <name evidence="1" type="ORF">Patl1_04331</name>
</gene>
<sequence>MDCMLYKAAREGNVEFLKQFINNNHNSLLLHTNQENNIIHVAAKLGHESFIHEALQTSTFLASHKNSEGDTPLHVATRVGHIAVVKLLINDKRSRGMFRVDSIETPGTTV</sequence>